<dbReference type="SUPFAM" id="SSF52075">
    <property type="entry name" value="Outer arm dynein light chain 1"/>
    <property type="match status" value="1"/>
</dbReference>
<evidence type="ECO:0000313" key="2">
    <source>
        <dbReference type="Proteomes" id="UP001597040"/>
    </source>
</evidence>
<organism evidence="1 2">
    <name type="scientific">Virgibacillus byunsanensis</name>
    <dbReference type="NCBI Taxonomy" id="570945"/>
    <lineage>
        <taxon>Bacteria</taxon>
        <taxon>Bacillati</taxon>
        <taxon>Bacillota</taxon>
        <taxon>Bacilli</taxon>
        <taxon>Bacillales</taxon>
        <taxon>Bacillaceae</taxon>
        <taxon>Virgibacillus</taxon>
    </lineage>
</organism>
<sequence>MKRLAIHVWVVILATVLIACQSEEPISFSDEQLESAIRAEIDKPEGDLYEVDINEIIELDLSGVGISELGGIDSLEALEVLLLQDNEIHDFSLLEELDNLQQVNVAGNPFNEDVNQLTLLDELQQHDIDVITQTDEVEVIGRPDGPGGFLWKVENENTTVFLQGTVHAGTEDFYPLHEKIEQAYEEADVIVPEIDMASLNPTEVQQVTMELGVYNDGTTIKDHIPEDLYVGLSATIEELGMQIQMVEQFKPWMLASLIQELMTDQLGYIHGVDNYFLTRAAEDGKEVIGLETVEDQLRIFADTSPEFQLNMLEESLIDIEDYKKEMQELFSMYKEGNPDEMLALLTEGEASEVNTEDQAFMEALNDDRNYGMAETIIDFLEDDQEETYFVIVGSLHLIMEPHIISILEEEGYEVEHIH</sequence>
<dbReference type="RefSeq" id="WP_390364422.1">
    <property type="nucleotide sequence ID" value="NZ_JBHTKJ010000072.1"/>
</dbReference>
<dbReference type="PANTHER" id="PTHR40590:SF1">
    <property type="entry name" value="CYTOPLASMIC PROTEIN"/>
    <property type="match status" value="1"/>
</dbReference>
<dbReference type="PROSITE" id="PS51450">
    <property type="entry name" value="LRR"/>
    <property type="match status" value="1"/>
</dbReference>
<dbReference type="InterPro" id="IPR032675">
    <property type="entry name" value="LRR_dom_sf"/>
</dbReference>
<dbReference type="InterPro" id="IPR002816">
    <property type="entry name" value="TraB/PrgY/GumN_fam"/>
</dbReference>
<dbReference type="PROSITE" id="PS51257">
    <property type="entry name" value="PROKAR_LIPOPROTEIN"/>
    <property type="match status" value="1"/>
</dbReference>
<accession>A0ABW3LPP8</accession>
<evidence type="ECO:0000313" key="1">
    <source>
        <dbReference type="EMBL" id="MFD1040386.1"/>
    </source>
</evidence>
<dbReference type="InterPro" id="IPR047111">
    <property type="entry name" value="YbaP-like"/>
</dbReference>
<dbReference type="PANTHER" id="PTHR40590">
    <property type="entry name" value="CYTOPLASMIC PROTEIN-RELATED"/>
    <property type="match status" value="1"/>
</dbReference>
<protein>
    <submittedName>
        <fullName evidence="1">TraB/GumN family protein</fullName>
    </submittedName>
</protein>
<dbReference type="InterPro" id="IPR001611">
    <property type="entry name" value="Leu-rich_rpt"/>
</dbReference>
<name>A0ABW3LPP8_9BACI</name>
<dbReference type="Proteomes" id="UP001597040">
    <property type="component" value="Unassembled WGS sequence"/>
</dbReference>
<dbReference type="Gene3D" id="3.80.10.10">
    <property type="entry name" value="Ribonuclease Inhibitor"/>
    <property type="match status" value="1"/>
</dbReference>
<proteinExistence type="predicted"/>
<reference evidence="2" key="1">
    <citation type="journal article" date="2019" name="Int. J. Syst. Evol. Microbiol.">
        <title>The Global Catalogue of Microorganisms (GCM) 10K type strain sequencing project: providing services to taxonomists for standard genome sequencing and annotation.</title>
        <authorList>
            <consortium name="The Broad Institute Genomics Platform"/>
            <consortium name="The Broad Institute Genome Sequencing Center for Infectious Disease"/>
            <person name="Wu L."/>
            <person name="Ma J."/>
        </authorList>
    </citation>
    <scope>NUCLEOTIDE SEQUENCE [LARGE SCALE GENOMIC DNA]</scope>
    <source>
        <strain evidence="2">CCUG 56754</strain>
    </source>
</reference>
<dbReference type="Pfam" id="PF01963">
    <property type="entry name" value="TraB_PrgY_gumN"/>
    <property type="match status" value="1"/>
</dbReference>
<dbReference type="CDD" id="cd14789">
    <property type="entry name" value="Tiki"/>
    <property type="match status" value="1"/>
</dbReference>
<keyword evidence="2" id="KW-1185">Reference proteome</keyword>
<gene>
    <name evidence="1" type="ORF">ACFQ3N_18580</name>
</gene>
<dbReference type="EMBL" id="JBHTKJ010000072">
    <property type="protein sequence ID" value="MFD1040386.1"/>
    <property type="molecule type" value="Genomic_DNA"/>
</dbReference>
<comment type="caution">
    <text evidence="1">The sequence shown here is derived from an EMBL/GenBank/DDBJ whole genome shotgun (WGS) entry which is preliminary data.</text>
</comment>